<keyword evidence="1" id="KW-0812">Transmembrane</keyword>
<dbReference type="InterPro" id="IPR053073">
    <property type="entry name" value="IL11/IL27_subunit_beta"/>
</dbReference>
<dbReference type="PANTHER" id="PTHR48483">
    <property type="entry name" value="INTERLEUKIN-27 SUBUNIT BETA"/>
    <property type="match status" value="1"/>
</dbReference>
<dbReference type="InterPro" id="IPR013783">
    <property type="entry name" value="Ig-like_fold"/>
</dbReference>
<gene>
    <name evidence="2" type="ORF">R3I93_020554</name>
</gene>
<dbReference type="InterPro" id="IPR036116">
    <property type="entry name" value="FN3_sf"/>
</dbReference>
<dbReference type="PANTHER" id="PTHR48483:SF1">
    <property type="entry name" value="INTERLEUKIN-12 RECEPTOR SUBUNIT BETA-1-RELATED"/>
    <property type="match status" value="1"/>
</dbReference>
<protein>
    <submittedName>
        <fullName evidence="2">Uncharacterized protein</fullName>
    </submittedName>
</protein>
<evidence type="ECO:0000313" key="3">
    <source>
        <dbReference type="Proteomes" id="UP001364617"/>
    </source>
</evidence>
<accession>A0AAN9CBR3</accession>
<evidence type="ECO:0000256" key="1">
    <source>
        <dbReference type="SAM" id="Phobius"/>
    </source>
</evidence>
<reference evidence="2 3" key="1">
    <citation type="submission" date="2024-02" db="EMBL/GenBank/DDBJ databases">
        <title>Chromosome-level genome assembly of the Eurasian Minnow (Phoxinus phoxinus).</title>
        <authorList>
            <person name="Oriowo T.O."/>
            <person name="Martin S."/>
            <person name="Stange M."/>
            <person name="Chrysostomakis Y."/>
            <person name="Brown T."/>
            <person name="Winkler S."/>
            <person name="Kukowka S."/>
            <person name="Myers E.W."/>
            <person name="Bohne A."/>
        </authorList>
    </citation>
    <scope>NUCLEOTIDE SEQUENCE [LARGE SCALE GENOMIC DNA]</scope>
    <source>
        <strain evidence="2">ZFMK-TIS-60720</strain>
        <tissue evidence="2">Whole Organism</tissue>
    </source>
</reference>
<dbReference type="Proteomes" id="UP001364617">
    <property type="component" value="Unassembled WGS sequence"/>
</dbReference>
<feature type="transmembrane region" description="Helical" evidence="1">
    <location>
        <begin position="239"/>
        <end position="257"/>
    </location>
</feature>
<proteinExistence type="predicted"/>
<organism evidence="2 3">
    <name type="scientific">Phoxinus phoxinus</name>
    <name type="common">Eurasian minnow</name>
    <dbReference type="NCBI Taxonomy" id="58324"/>
    <lineage>
        <taxon>Eukaryota</taxon>
        <taxon>Metazoa</taxon>
        <taxon>Chordata</taxon>
        <taxon>Craniata</taxon>
        <taxon>Vertebrata</taxon>
        <taxon>Euteleostomi</taxon>
        <taxon>Actinopterygii</taxon>
        <taxon>Neopterygii</taxon>
        <taxon>Teleostei</taxon>
        <taxon>Ostariophysi</taxon>
        <taxon>Cypriniformes</taxon>
        <taxon>Leuciscidae</taxon>
        <taxon>Phoxininae</taxon>
        <taxon>Phoxinus</taxon>
    </lineage>
</organism>
<sequence length="271" mass="31193">MDIWVQTQVGNLTCNSSNISVILECLVKYSAPQITRMKRSAGILSLKLAKPKDNKSVKYEIRWRERGSEWQNATFETEDSTIQDSYKLHLQKQTIYQIQLRRQAKLQPRLCKDSLQTLWSDWSPVVDVPLEIRLPLVIYWVEKQWTNGTRQIYLTWDEPSAEESVGGVEYKLNINVWPCEKPKRKEKLTLDRTYNTSITSSEARISIIATNKVGSSLPVEIIIPAVKHLSSLSWQDKTILSVSVVALLCTIFWAVAVKRVNRRNRYISAAP</sequence>
<keyword evidence="1" id="KW-1133">Transmembrane helix</keyword>
<dbReference type="AlphaFoldDB" id="A0AAN9CBR3"/>
<evidence type="ECO:0000313" key="2">
    <source>
        <dbReference type="EMBL" id="KAK7128000.1"/>
    </source>
</evidence>
<name>A0AAN9CBR3_9TELE</name>
<dbReference type="Gene3D" id="2.60.40.10">
    <property type="entry name" value="Immunoglobulins"/>
    <property type="match status" value="2"/>
</dbReference>
<dbReference type="SUPFAM" id="SSF49265">
    <property type="entry name" value="Fibronectin type III"/>
    <property type="match status" value="1"/>
</dbReference>
<comment type="caution">
    <text evidence="2">The sequence shown here is derived from an EMBL/GenBank/DDBJ whole genome shotgun (WGS) entry which is preliminary data.</text>
</comment>
<keyword evidence="1" id="KW-0472">Membrane</keyword>
<keyword evidence="3" id="KW-1185">Reference proteome</keyword>
<dbReference type="EMBL" id="JAYKXH010000022">
    <property type="protein sequence ID" value="KAK7128000.1"/>
    <property type="molecule type" value="Genomic_DNA"/>
</dbReference>